<evidence type="ECO:0000256" key="1">
    <source>
        <dbReference type="PROSITE-ProRule" id="PRU01076"/>
    </source>
</evidence>
<dbReference type="SMART" id="SM00966">
    <property type="entry name" value="SpoVT_AbrB"/>
    <property type="match status" value="1"/>
</dbReference>
<organism evidence="3 4">
    <name type="scientific">Desulfosporosinus lacus DSM 15449</name>
    <dbReference type="NCBI Taxonomy" id="1121420"/>
    <lineage>
        <taxon>Bacteria</taxon>
        <taxon>Bacillati</taxon>
        <taxon>Bacillota</taxon>
        <taxon>Clostridia</taxon>
        <taxon>Eubacteriales</taxon>
        <taxon>Desulfitobacteriaceae</taxon>
        <taxon>Desulfosporosinus</taxon>
    </lineage>
</organism>
<dbReference type="STRING" id="1121420.SAMN02746098_01380"/>
<name>A0A1M5VK08_9FIRM</name>
<dbReference type="RefSeq" id="WP_073028787.1">
    <property type="nucleotide sequence ID" value="NZ_FQXJ01000004.1"/>
</dbReference>
<dbReference type="InterPro" id="IPR037914">
    <property type="entry name" value="SpoVT-AbrB_sf"/>
</dbReference>
<dbReference type="Gene3D" id="2.10.260.10">
    <property type="match status" value="1"/>
</dbReference>
<accession>A0A1M5VK08</accession>
<evidence type="ECO:0000313" key="4">
    <source>
        <dbReference type="Proteomes" id="UP000183954"/>
    </source>
</evidence>
<dbReference type="EMBL" id="FQXJ01000004">
    <property type="protein sequence ID" value="SHH75530.1"/>
    <property type="molecule type" value="Genomic_DNA"/>
</dbReference>
<keyword evidence="1" id="KW-0238">DNA-binding</keyword>
<proteinExistence type="predicted"/>
<sequence length="85" mass="9675">MEMDIIKIGNSKGIRIPHAVLRQCGIDSKVELVVEDNCIIIKPVSTPRKGWAQALELMHKNNDDVLLISEEIDNEMLDVWDEPNH</sequence>
<protein>
    <submittedName>
        <fullName evidence="3">Transcriptional regulator/antitoxin, MazE</fullName>
    </submittedName>
</protein>
<evidence type="ECO:0000313" key="3">
    <source>
        <dbReference type="EMBL" id="SHH75530.1"/>
    </source>
</evidence>
<evidence type="ECO:0000259" key="2">
    <source>
        <dbReference type="PROSITE" id="PS51740"/>
    </source>
</evidence>
<dbReference type="SUPFAM" id="SSF89447">
    <property type="entry name" value="AbrB/MazE/MraZ-like"/>
    <property type="match status" value="1"/>
</dbReference>
<dbReference type="Pfam" id="PF04014">
    <property type="entry name" value="MazE_antitoxin"/>
    <property type="match status" value="1"/>
</dbReference>
<keyword evidence="4" id="KW-1185">Reference proteome</keyword>
<dbReference type="AlphaFoldDB" id="A0A1M5VK08"/>
<feature type="domain" description="SpoVT-AbrB" evidence="2">
    <location>
        <begin position="3"/>
        <end position="46"/>
    </location>
</feature>
<reference evidence="4" key="1">
    <citation type="submission" date="2016-11" db="EMBL/GenBank/DDBJ databases">
        <authorList>
            <person name="Varghese N."/>
            <person name="Submissions S."/>
        </authorList>
    </citation>
    <scope>NUCLEOTIDE SEQUENCE [LARGE SCALE GENOMIC DNA]</scope>
    <source>
        <strain evidence="4">DSM 15449</strain>
    </source>
</reference>
<dbReference type="Proteomes" id="UP000183954">
    <property type="component" value="Unassembled WGS sequence"/>
</dbReference>
<gene>
    <name evidence="3" type="ORF">SAMN02746098_01380</name>
</gene>
<dbReference type="InterPro" id="IPR007159">
    <property type="entry name" value="SpoVT-AbrB_dom"/>
</dbReference>
<dbReference type="OrthoDB" id="9795766at2"/>
<dbReference type="GO" id="GO:0003677">
    <property type="term" value="F:DNA binding"/>
    <property type="evidence" value="ECO:0007669"/>
    <property type="project" value="UniProtKB-UniRule"/>
</dbReference>
<dbReference type="PROSITE" id="PS51740">
    <property type="entry name" value="SPOVT_ABRB"/>
    <property type="match status" value="1"/>
</dbReference>